<keyword evidence="8 10" id="KW-0472">Membrane</keyword>
<dbReference type="InterPro" id="IPR050515">
    <property type="entry name" value="Beta-lactam/transpept"/>
</dbReference>
<feature type="domain" description="Penicillin-binding protein dimerisation" evidence="12">
    <location>
        <begin position="108"/>
        <end position="178"/>
    </location>
</feature>
<dbReference type="GO" id="GO:0071972">
    <property type="term" value="F:peptidoglycan L,D-transpeptidase activity"/>
    <property type="evidence" value="ECO:0007669"/>
    <property type="project" value="TreeGrafter"/>
</dbReference>
<keyword evidence="3" id="KW-1003">Cell membrane</keyword>
<keyword evidence="5" id="KW-0133">Cell shape</keyword>
<evidence type="ECO:0000256" key="9">
    <source>
        <dbReference type="ARBA" id="ARBA00023316"/>
    </source>
</evidence>
<proteinExistence type="predicted"/>
<evidence type="ECO:0000256" key="3">
    <source>
        <dbReference type="ARBA" id="ARBA00022475"/>
    </source>
</evidence>
<evidence type="ECO:0000259" key="12">
    <source>
        <dbReference type="Pfam" id="PF03717"/>
    </source>
</evidence>
<dbReference type="Pfam" id="PF03717">
    <property type="entry name" value="PBP_dimer"/>
    <property type="match status" value="1"/>
</dbReference>
<dbReference type="GO" id="GO:0008360">
    <property type="term" value="P:regulation of cell shape"/>
    <property type="evidence" value="ECO:0007669"/>
    <property type="project" value="UniProtKB-KW"/>
</dbReference>
<sequence length="546" mass="59524">MAFPSAKTKDLEPDEIFLDSKNLPGFEQGRFEGRLEQPLSRKTFWYAGAILLVTLAALWYQALRLQILKGNDFRARADENRLRVLALWPARGLILDRNGKILASNSLETRNYPWGEAAAHLLGYLGYPSERDLTTGNFSEPDAMLGRTGTEERYDSELKGEAGSKLTEVDSSGKVLSEAVQKLPQSGRDLELAVDAELQEKTYESIKDLITRRGFKGGAAVIMDVRSGEILSLASYPSFDSNNVSKFLNDPSEPLFNRAISGLYPAGSIIKPLIALAALEEKVVAPEKEILSVGYLSLPNPFNPSQPSIFYDWKAHGWVDMRHALAFSSNVYFYTVGGGFGEIKGLGVKKIQEWAKKFGLGEKTGIDLPGEKAGFVPGPEWKAEANKEDPLWRVGDTYNLSIGQGNLQITPLQMAVYAAAIANGGKILEPHILKTTKEGKARKVANLDPANLEVVREGMRLAAQIGTAQSVGGAGVQVAGKTGTAEIGSGRRVNSWFIGFLPYENPRIAMAIVLEGGLSANLVGAPAASRQIIEWLVQNRPEFTEP</sequence>
<evidence type="ECO:0000256" key="1">
    <source>
        <dbReference type="ARBA" id="ARBA00004167"/>
    </source>
</evidence>
<feature type="domain" description="Penicillin-binding protein transpeptidase" evidence="11">
    <location>
        <begin position="218"/>
        <end position="523"/>
    </location>
</feature>
<keyword evidence="9" id="KW-0961">Cell wall biogenesis/degradation</keyword>
<evidence type="ECO:0000256" key="5">
    <source>
        <dbReference type="ARBA" id="ARBA00022960"/>
    </source>
</evidence>
<evidence type="ECO:0000259" key="11">
    <source>
        <dbReference type="Pfam" id="PF00905"/>
    </source>
</evidence>
<protein>
    <recommendedName>
        <fullName evidence="15">Penicillin-binding protein 2</fullName>
    </recommendedName>
</protein>
<evidence type="ECO:0000313" key="14">
    <source>
        <dbReference type="Proteomes" id="UP000176547"/>
    </source>
</evidence>
<evidence type="ECO:0000256" key="8">
    <source>
        <dbReference type="ARBA" id="ARBA00023136"/>
    </source>
</evidence>
<accession>A0A1F5NA97</accession>
<dbReference type="AlphaFoldDB" id="A0A1F5NA97"/>
<comment type="subcellular location">
    <subcellularLocation>
        <location evidence="2">Cell membrane</location>
    </subcellularLocation>
    <subcellularLocation>
        <location evidence="1">Membrane</location>
        <topology evidence="1">Single-pass membrane protein</topology>
    </subcellularLocation>
</comment>
<evidence type="ECO:0000313" key="13">
    <source>
        <dbReference type="EMBL" id="OGE74586.1"/>
    </source>
</evidence>
<comment type="caution">
    <text evidence="13">The sequence shown here is derived from an EMBL/GenBank/DDBJ whole genome shotgun (WGS) entry which is preliminary data.</text>
</comment>
<dbReference type="PANTHER" id="PTHR30627:SF2">
    <property type="entry name" value="PEPTIDOGLYCAN D,D-TRANSPEPTIDASE MRDA"/>
    <property type="match status" value="1"/>
</dbReference>
<dbReference type="Proteomes" id="UP000176547">
    <property type="component" value="Unassembled WGS sequence"/>
</dbReference>
<keyword evidence="7 10" id="KW-1133">Transmembrane helix</keyword>
<name>A0A1F5NA97_9BACT</name>
<dbReference type="InterPro" id="IPR005311">
    <property type="entry name" value="PBP_dimer"/>
</dbReference>
<dbReference type="Gene3D" id="3.40.710.10">
    <property type="entry name" value="DD-peptidase/beta-lactamase superfamily"/>
    <property type="match status" value="1"/>
</dbReference>
<dbReference type="PANTHER" id="PTHR30627">
    <property type="entry name" value="PEPTIDOGLYCAN D,D-TRANSPEPTIDASE"/>
    <property type="match status" value="1"/>
</dbReference>
<dbReference type="Gene3D" id="3.90.1310.10">
    <property type="entry name" value="Penicillin-binding protein 2a (Domain 2)"/>
    <property type="match status" value="1"/>
</dbReference>
<dbReference type="GO" id="GO:0008658">
    <property type="term" value="F:penicillin binding"/>
    <property type="evidence" value="ECO:0007669"/>
    <property type="project" value="InterPro"/>
</dbReference>
<evidence type="ECO:0008006" key="15">
    <source>
        <dbReference type="Google" id="ProtNLM"/>
    </source>
</evidence>
<dbReference type="SUPFAM" id="SSF56601">
    <property type="entry name" value="beta-lactamase/transpeptidase-like"/>
    <property type="match status" value="1"/>
</dbReference>
<organism evidence="13 14">
    <name type="scientific">Candidatus Doudnabacteria bacterium RIFCSPHIGHO2_01_52_17</name>
    <dbReference type="NCBI Taxonomy" id="1817820"/>
    <lineage>
        <taxon>Bacteria</taxon>
        <taxon>Candidatus Doudnaibacteriota</taxon>
    </lineage>
</organism>
<dbReference type="InterPro" id="IPR012338">
    <property type="entry name" value="Beta-lactam/transpept-like"/>
</dbReference>
<dbReference type="GO" id="GO:0009252">
    <property type="term" value="P:peptidoglycan biosynthetic process"/>
    <property type="evidence" value="ECO:0007669"/>
    <property type="project" value="UniProtKB-KW"/>
</dbReference>
<dbReference type="Pfam" id="PF00905">
    <property type="entry name" value="Transpeptidase"/>
    <property type="match status" value="1"/>
</dbReference>
<feature type="transmembrane region" description="Helical" evidence="10">
    <location>
        <begin position="44"/>
        <end position="62"/>
    </location>
</feature>
<evidence type="ECO:0000256" key="10">
    <source>
        <dbReference type="SAM" id="Phobius"/>
    </source>
</evidence>
<dbReference type="EMBL" id="MFEG01000054">
    <property type="protein sequence ID" value="OGE74586.1"/>
    <property type="molecule type" value="Genomic_DNA"/>
</dbReference>
<dbReference type="SUPFAM" id="SSF56519">
    <property type="entry name" value="Penicillin binding protein dimerisation domain"/>
    <property type="match status" value="1"/>
</dbReference>
<gene>
    <name evidence="13" type="ORF">A3K06_03950</name>
</gene>
<keyword evidence="6" id="KW-0573">Peptidoglycan synthesis</keyword>
<dbReference type="GO" id="GO:0071555">
    <property type="term" value="P:cell wall organization"/>
    <property type="evidence" value="ECO:0007669"/>
    <property type="project" value="UniProtKB-KW"/>
</dbReference>
<keyword evidence="4 10" id="KW-0812">Transmembrane</keyword>
<reference evidence="13 14" key="1">
    <citation type="journal article" date="2016" name="Nat. Commun.">
        <title>Thousands of microbial genomes shed light on interconnected biogeochemical processes in an aquifer system.</title>
        <authorList>
            <person name="Anantharaman K."/>
            <person name="Brown C.T."/>
            <person name="Hug L.A."/>
            <person name="Sharon I."/>
            <person name="Castelle C.J."/>
            <person name="Probst A.J."/>
            <person name="Thomas B.C."/>
            <person name="Singh A."/>
            <person name="Wilkins M.J."/>
            <person name="Karaoz U."/>
            <person name="Brodie E.L."/>
            <person name="Williams K.H."/>
            <person name="Hubbard S.S."/>
            <person name="Banfield J.F."/>
        </authorList>
    </citation>
    <scope>NUCLEOTIDE SEQUENCE [LARGE SCALE GENOMIC DNA]</scope>
</reference>
<dbReference type="GO" id="GO:0005886">
    <property type="term" value="C:plasma membrane"/>
    <property type="evidence" value="ECO:0007669"/>
    <property type="project" value="UniProtKB-SubCell"/>
</dbReference>
<evidence type="ECO:0000256" key="2">
    <source>
        <dbReference type="ARBA" id="ARBA00004236"/>
    </source>
</evidence>
<dbReference type="InterPro" id="IPR036138">
    <property type="entry name" value="PBP_dimer_sf"/>
</dbReference>
<evidence type="ECO:0000256" key="6">
    <source>
        <dbReference type="ARBA" id="ARBA00022984"/>
    </source>
</evidence>
<dbReference type="InterPro" id="IPR001460">
    <property type="entry name" value="PCN-bd_Tpept"/>
</dbReference>
<evidence type="ECO:0000256" key="4">
    <source>
        <dbReference type="ARBA" id="ARBA00022692"/>
    </source>
</evidence>
<evidence type="ECO:0000256" key="7">
    <source>
        <dbReference type="ARBA" id="ARBA00022989"/>
    </source>
</evidence>